<dbReference type="Pfam" id="PF00578">
    <property type="entry name" value="AhpC-TSA"/>
    <property type="match status" value="1"/>
</dbReference>
<name>A0A238Y5T0_9ACTN</name>
<evidence type="ECO:0000256" key="3">
    <source>
        <dbReference type="ARBA" id="ARBA00023002"/>
    </source>
</evidence>
<reference evidence="16 17" key="1">
    <citation type="submission" date="2017-06" db="EMBL/GenBank/DDBJ databases">
        <authorList>
            <person name="Kim H.J."/>
            <person name="Triplett B.A."/>
        </authorList>
    </citation>
    <scope>NUCLEOTIDE SEQUENCE [LARGE SCALE GENOMIC DNA]</scope>
    <source>
        <strain evidence="16 17">DSM 44272</strain>
    </source>
</reference>
<dbReference type="CDD" id="cd03018">
    <property type="entry name" value="PRX_AhpE_like"/>
    <property type="match status" value="1"/>
</dbReference>
<evidence type="ECO:0000256" key="5">
    <source>
        <dbReference type="ARBA" id="ARBA00032824"/>
    </source>
</evidence>
<evidence type="ECO:0000256" key="10">
    <source>
        <dbReference type="ARBA" id="ARBA00067009"/>
    </source>
</evidence>
<proteinExistence type="inferred from homology"/>
<dbReference type="PROSITE" id="PS51352">
    <property type="entry name" value="THIOREDOXIN_2"/>
    <property type="match status" value="1"/>
</dbReference>
<gene>
    <name evidence="16" type="ORF">SAMN06272737_11826</name>
</gene>
<evidence type="ECO:0000313" key="16">
    <source>
        <dbReference type="EMBL" id="SNR66626.1"/>
    </source>
</evidence>
<feature type="domain" description="Thioredoxin" evidence="15">
    <location>
        <begin position="3"/>
        <end position="153"/>
    </location>
</feature>
<dbReference type="RefSeq" id="WP_089337531.1">
    <property type="nucleotide sequence ID" value="NZ_FZNO01000018.1"/>
</dbReference>
<accession>A0A238Y5T0</accession>
<dbReference type="InterPro" id="IPR036249">
    <property type="entry name" value="Thioredoxin-like_sf"/>
</dbReference>
<dbReference type="InterPro" id="IPR013766">
    <property type="entry name" value="Thioredoxin_domain"/>
</dbReference>
<evidence type="ECO:0000313" key="17">
    <source>
        <dbReference type="Proteomes" id="UP000198403"/>
    </source>
</evidence>
<keyword evidence="4" id="KW-0676">Redox-active center</keyword>
<evidence type="ECO:0000256" key="12">
    <source>
        <dbReference type="ARBA" id="ARBA00082991"/>
    </source>
</evidence>
<dbReference type="InterPro" id="IPR024706">
    <property type="entry name" value="Peroxiredoxin_AhpC-typ"/>
</dbReference>
<organism evidence="16 17">
    <name type="scientific">Blastococcus mobilis</name>
    <dbReference type="NCBI Taxonomy" id="1938746"/>
    <lineage>
        <taxon>Bacteria</taxon>
        <taxon>Bacillati</taxon>
        <taxon>Actinomycetota</taxon>
        <taxon>Actinomycetes</taxon>
        <taxon>Geodermatophilales</taxon>
        <taxon>Geodermatophilaceae</taxon>
        <taxon>Blastococcus</taxon>
    </lineage>
</organism>
<evidence type="ECO:0000256" key="13">
    <source>
        <dbReference type="ARBA" id="ARBA00083736"/>
    </source>
</evidence>
<evidence type="ECO:0000256" key="9">
    <source>
        <dbReference type="ARBA" id="ARBA00065226"/>
    </source>
</evidence>
<dbReference type="Gene3D" id="3.40.30.10">
    <property type="entry name" value="Glutaredoxin"/>
    <property type="match status" value="1"/>
</dbReference>
<evidence type="ECO:0000259" key="15">
    <source>
        <dbReference type="PROSITE" id="PS51352"/>
    </source>
</evidence>
<dbReference type="InterPro" id="IPR050455">
    <property type="entry name" value="Tpx_Peroxidase_subfamily"/>
</dbReference>
<evidence type="ECO:0000256" key="1">
    <source>
        <dbReference type="ARBA" id="ARBA00022559"/>
    </source>
</evidence>
<comment type="function">
    <text evidence="7">Thiol-specific peroxidase that catalyzes the reduction of hydrogen peroxide and organic hydroperoxides to water and alcohols, respectively. Plays a role in cell protection against oxidative stress by detoxifying peroxides. May represent an important antioxidant defense against cytotoxic peroxides, especially peroxynitrite, which can be formed by activated macrophages during infection.</text>
</comment>
<dbReference type="EC" id="1.11.1.29" evidence="10"/>
<dbReference type="PIRSF" id="PIRSF000239">
    <property type="entry name" value="AHPC"/>
    <property type="match status" value="1"/>
</dbReference>
<dbReference type="EMBL" id="FZNO01000018">
    <property type="protein sequence ID" value="SNR66626.1"/>
    <property type="molecule type" value="Genomic_DNA"/>
</dbReference>
<comment type="catalytic activity">
    <reaction evidence="6">
        <text>[mycoredoxin]-L-dithiol + a hydroperoxide = [mycoredoxin]-L-disulfide + an alcohol + H2O</text>
        <dbReference type="Rhea" id="RHEA:62640"/>
        <dbReference type="Rhea" id="RHEA-COMP:16137"/>
        <dbReference type="Rhea" id="RHEA-COMP:16138"/>
        <dbReference type="ChEBI" id="CHEBI:15377"/>
        <dbReference type="ChEBI" id="CHEBI:29950"/>
        <dbReference type="ChEBI" id="CHEBI:30879"/>
        <dbReference type="ChEBI" id="CHEBI:35924"/>
        <dbReference type="ChEBI" id="CHEBI:50058"/>
        <dbReference type="EC" id="1.11.1.29"/>
    </reaction>
</comment>
<comment type="subunit">
    <text evidence="9">Homodimer. Forms both dimers and octamers; a tightly-associated dimer and a ring-like octamer.</text>
</comment>
<sequence>MSLSVGDRAPEFSLPDQDKQVVSLADLRGTPVLVVFYPFAFSGICTGELCQLRDELTTYTDAGVKVLAISTDPVFSLKAYKEKEGFEFPLLSDFWPHGATAQAYGVFNEKAGMALRGTFLVDAEGTIAFAEVNAPGDAREQSGWKDAVAQLGEAA</sequence>
<keyword evidence="2" id="KW-0049">Antioxidant</keyword>
<dbReference type="PANTHER" id="PTHR43110:SF1">
    <property type="entry name" value="THIOL PEROXIDASE"/>
    <property type="match status" value="1"/>
</dbReference>
<keyword evidence="17" id="KW-1185">Reference proteome</keyword>
<evidence type="ECO:0000256" key="7">
    <source>
        <dbReference type="ARBA" id="ARBA00056930"/>
    </source>
</evidence>
<comment type="similarity">
    <text evidence="8">Belongs to the peroxiredoxin family. AhpE subfamily.</text>
</comment>
<dbReference type="SUPFAM" id="SSF52833">
    <property type="entry name" value="Thioredoxin-like"/>
    <property type="match status" value="1"/>
</dbReference>
<dbReference type="OrthoDB" id="9812811at2"/>
<keyword evidence="3" id="KW-0560">Oxidoreductase</keyword>
<evidence type="ECO:0000256" key="11">
    <source>
        <dbReference type="ARBA" id="ARBA00068979"/>
    </source>
</evidence>
<evidence type="ECO:0000256" key="2">
    <source>
        <dbReference type="ARBA" id="ARBA00022862"/>
    </source>
</evidence>
<evidence type="ECO:0000256" key="14">
    <source>
        <dbReference type="PIRSR" id="PIRSR000239-1"/>
    </source>
</evidence>
<dbReference type="PANTHER" id="PTHR43110">
    <property type="entry name" value="THIOL PEROXIDASE"/>
    <property type="match status" value="1"/>
</dbReference>
<evidence type="ECO:0000256" key="4">
    <source>
        <dbReference type="ARBA" id="ARBA00023284"/>
    </source>
</evidence>
<dbReference type="InterPro" id="IPR000866">
    <property type="entry name" value="AhpC/TSA"/>
</dbReference>
<evidence type="ECO:0000256" key="6">
    <source>
        <dbReference type="ARBA" id="ARBA00052774"/>
    </source>
</evidence>
<keyword evidence="1" id="KW-0575">Peroxidase</keyword>
<dbReference type="GO" id="GO:0004601">
    <property type="term" value="F:peroxidase activity"/>
    <property type="evidence" value="ECO:0007669"/>
    <property type="project" value="UniProtKB-KW"/>
</dbReference>
<dbReference type="FunFam" id="3.40.30.10:FF:000118">
    <property type="entry name" value="Peroxiredoxin AhpE"/>
    <property type="match status" value="1"/>
</dbReference>
<feature type="active site" description="Cysteine sulfenic acid (-SOH) intermediate; for peroxidase activity" evidence="14">
    <location>
        <position position="45"/>
    </location>
</feature>
<protein>
    <recommendedName>
        <fullName evidence="11">Alkyl hydroperoxide reductase E</fullName>
        <ecNumber evidence="10">1.11.1.29</ecNumber>
    </recommendedName>
    <alternativeName>
        <fullName evidence="12">Mycoredoxin-dependent peroxiredoxin</fullName>
    </alternativeName>
    <alternativeName>
        <fullName evidence="13">Peroxiredoxin AhpE</fullName>
    </alternativeName>
    <alternativeName>
        <fullName evidence="5">Thioredoxin peroxidase</fullName>
    </alternativeName>
</protein>
<evidence type="ECO:0000256" key="8">
    <source>
        <dbReference type="ARBA" id="ARBA00060973"/>
    </source>
</evidence>
<dbReference type="Proteomes" id="UP000198403">
    <property type="component" value="Unassembled WGS sequence"/>
</dbReference>
<dbReference type="AlphaFoldDB" id="A0A238Y5T0"/>